<comment type="caution">
    <text evidence="3">The sequence shown here is derived from an EMBL/GenBank/DDBJ whole genome shotgun (WGS) entry which is preliminary data.</text>
</comment>
<dbReference type="GO" id="GO:0016301">
    <property type="term" value="F:kinase activity"/>
    <property type="evidence" value="ECO:0007669"/>
    <property type="project" value="UniProtKB-KW"/>
</dbReference>
<name>A0A2V1HQV9_9MICO</name>
<dbReference type="Gene3D" id="3.30.470.30">
    <property type="entry name" value="DNA ligase/mRNA capping enzyme"/>
    <property type="match status" value="2"/>
</dbReference>
<organism evidence="3 4">
    <name type="scientific">Amnibacterium flavum</name>
    <dbReference type="NCBI Taxonomy" id="2173173"/>
    <lineage>
        <taxon>Bacteria</taxon>
        <taxon>Bacillati</taxon>
        <taxon>Actinomycetota</taxon>
        <taxon>Actinomycetes</taxon>
        <taxon>Micrococcales</taxon>
        <taxon>Microbacteriaceae</taxon>
        <taxon>Amnibacterium</taxon>
    </lineage>
</organism>
<evidence type="ECO:0000259" key="1">
    <source>
        <dbReference type="Pfam" id="PF00149"/>
    </source>
</evidence>
<dbReference type="InterPro" id="IPR032380">
    <property type="entry name" value="PNKP_ligase_dom"/>
</dbReference>
<dbReference type="Pfam" id="PF00149">
    <property type="entry name" value="Metallophos"/>
    <property type="match status" value="1"/>
</dbReference>
<sequence>MSELAIPEMSLVVLIGSSGSGKSTFARDKFAPFETLSSDFFRGLVSNDENNQAATRAAFDSLRYVAGKRLEAGLLTVIDATNVQSEARKGFVQLARDHDVLPVAIVLDVPERVCVERNESRTDRPFGADVIRRQQDQLRRSLKFLGKEGFRKIHILHGVDEIADASIKREPLLNDFRHETGPFDVIGDIHGCRSELESLLGKLGYLLERDAEGRPVDATHPEGRKVVFLGDLVDRGPDTPGVLRLAMGMVRNGHALAVPGNHEDKLIRALRGKKVQTAHGLAESLLQLGAETPEFRKEVEQFADGLISHLVLDGGKLVVAHAGMRKEYQGRASGRVRSFALFGDTTGETDEYGLPVRYPWADDYRGKAMVLYGHTPTLEPEWVNNTMCLDTGVVFGGKLSALRYPEREVVSVPAQQVWFEPAKPLAAPAAVAAERERAAGLLSIDDVLGKQIVETKTHGRIGVREEYAAGALEVMSRWAIDPRWLLYLPPTMSPPNTSSLDTLLEHPAEAFAFYRKEGVTELICEEKHMGSRAVVLLARDPSRFDAPAGWRGVVYTRTGRPFFERELADEFLRRLDAAFEKAGLWSELGSDWVMLDAELLPWSLKAGDMIRDQYASVGAAATAALPRAVSVLEQAAANGVEIGDLLARTRPRAVNASAYVEAYRNYAAPASGLDGVQLAPFQVLATEGATHSDKSHAWHLAIADRLAAADPELIRATRSMTVNLADPATLDAATSWWESMTAAGGEGMVVKPLANLVRGEKGLVQPGIKVRGREYLRIIYGPDYTEPQNLSRLRDRNLAHKRSMAQREYALGIEALERVAAGEPLWRIHQAVFAVLAMESEPVDPRL</sequence>
<dbReference type="InterPro" id="IPR041780">
    <property type="entry name" value="MPP_PrpE-like"/>
</dbReference>
<dbReference type="NCBIfam" id="TIGR04075">
    <property type="entry name" value="bacter_Pnkp"/>
    <property type="match status" value="1"/>
</dbReference>
<keyword evidence="3" id="KW-0418">Kinase</keyword>
<dbReference type="CDD" id="cd07423">
    <property type="entry name" value="MPP_Prp_like"/>
    <property type="match status" value="1"/>
</dbReference>
<dbReference type="AlphaFoldDB" id="A0A2V1HQV9"/>
<dbReference type="Gene3D" id="3.40.50.300">
    <property type="entry name" value="P-loop containing nucleotide triphosphate hydrolases"/>
    <property type="match status" value="1"/>
</dbReference>
<dbReference type="GO" id="GO:0005737">
    <property type="term" value="C:cytoplasm"/>
    <property type="evidence" value="ECO:0007669"/>
    <property type="project" value="TreeGrafter"/>
</dbReference>
<evidence type="ECO:0000259" key="2">
    <source>
        <dbReference type="Pfam" id="PF16542"/>
    </source>
</evidence>
<dbReference type="OrthoDB" id="9807890at2"/>
<feature type="domain" description="Polynucleotide kinase-phosphatase ligase" evidence="2">
    <location>
        <begin position="471"/>
        <end position="842"/>
    </location>
</feature>
<dbReference type="InterPro" id="IPR024028">
    <property type="entry name" value="PNKP_bac"/>
</dbReference>
<proteinExistence type="predicted"/>
<dbReference type="InterPro" id="IPR029052">
    <property type="entry name" value="Metallo-depent_PP-like"/>
</dbReference>
<dbReference type="GO" id="GO:0016791">
    <property type="term" value="F:phosphatase activity"/>
    <property type="evidence" value="ECO:0007669"/>
    <property type="project" value="TreeGrafter"/>
</dbReference>
<accession>A0A2V1HQV9</accession>
<dbReference type="Pfam" id="PF16542">
    <property type="entry name" value="PNKP_ligase"/>
    <property type="match status" value="1"/>
</dbReference>
<protein>
    <submittedName>
        <fullName evidence="3">Polynucleotide kinase-phosphatase</fullName>
    </submittedName>
</protein>
<dbReference type="PANTHER" id="PTHR42850">
    <property type="entry name" value="METALLOPHOSPHOESTERASE"/>
    <property type="match status" value="1"/>
</dbReference>
<dbReference type="Pfam" id="PF13671">
    <property type="entry name" value="AAA_33"/>
    <property type="match status" value="1"/>
</dbReference>
<dbReference type="SUPFAM" id="SSF56091">
    <property type="entry name" value="DNA ligase/mRNA capping enzyme, catalytic domain"/>
    <property type="match status" value="1"/>
</dbReference>
<dbReference type="Gene3D" id="3.60.21.10">
    <property type="match status" value="1"/>
</dbReference>
<evidence type="ECO:0000313" key="4">
    <source>
        <dbReference type="Proteomes" id="UP000244893"/>
    </source>
</evidence>
<feature type="domain" description="Calcineurin-like phosphoesterase" evidence="1">
    <location>
        <begin position="182"/>
        <end position="376"/>
    </location>
</feature>
<dbReference type="InterPro" id="IPR004843">
    <property type="entry name" value="Calcineurin-like_PHP"/>
</dbReference>
<reference evidence="3 4" key="1">
    <citation type="submission" date="2018-05" db="EMBL/GenBank/DDBJ databases">
        <title>Amnibacterium sp. M8JJ-5, whole genome shotgun sequence.</title>
        <authorList>
            <person name="Tuo L."/>
        </authorList>
    </citation>
    <scope>NUCLEOTIDE SEQUENCE [LARGE SCALE GENOMIC DNA]</scope>
    <source>
        <strain evidence="3 4">M8JJ-5</strain>
    </source>
</reference>
<dbReference type="InterPro" id="IPR027417">
    <property type="entry name" value="P-loop_NTPase"/>
</dbReference>
<dbReference type="InterPro" id="IPR050126">
    <property type="entry name" value="Ap4A_hydrolase"/>
</dbReference>
<dbReference type="SUPFAM" id="SSF52540">
    <property type="entry name" value="P-loop containing nucleoside triphosphate hydrolases"/>
    <property type="match status" value="1"/>
</dbReference>
<keyword evidence="3" id="KW-0808">Transferase</keyword>
<gene>
    <name evidence="3" type="ORF">DDQ50_15390</name>
</gene>
<evidence type="ECO:0000313" key="3">
    <source>
        <dbReference type="EMBL" id="PVZ93360.1"/>
    </source>
</evidence>
<dbReference type="EMBL" id="QEOP01000004">
    <property type="protein sequence ID" value="PVZ93360.1"/>
    <property type="molecule type" value="Genomic_DNA"/>
</dbReference>
<dbReference type="RefSeq" id="WP_116757688.1">
    <property type="nucleotide sequence ID" value="NZ_JBHUEX010000001.1"/>
</dbReference>
<dbReference type="SUPFAM" id="SSF56300">
    <property type="entry name" value="Metallo-dependent phosphatases"/>
    <property type="match status" value="1"/>
</dbReference>
<keyword evidence="4" id="KW-1185">Reference proteome</keyword>
<dbReference type="PANTHER" id="PTHR42850:SF7">
    <property type="entry name" value="BIS(5'-NUCLEOSYL)-TETRAPHOSPHATASE PRPE [ASYMMETRICAL]"/>
    <property type="match status" value="1"/>
</dbReference>
<dbReference type="Proteomes" id="UP000244893">
    <property type="component" value="Unassembled WGS sequence"/>
</dbReference>